<dbReference type="AlphaFoldDB" id="A0AAQ3L5S6"/>
<gene>
    <name evidence="3" type="ORF">RZN69_13160</name>
</gene>
<reference evidence="3 4" key="1">
    <citation type="submission" date="2023-10" db="EMBL/GenBank/DDBJ databases">
        <title>Rubellicoccus peritrichatus gen. nov., sp. nov., isolated from an algae of coral reef tank.</title>
        <authorList>
            <person name="Luo J."/>
        </authorList>
    </citation>
    <scope>NUCLEOTIDE SEQUENCE [LARGE SCALE GENOMIC DNA]</scope>
    <source>
        <strain evidence="3 4">CR14</strain>
    </source>
</reference>
<evidence type="ECO:0000259" key="2">
    <source>
        <dbReference type="Pfam" id="PF06283"/>
    </source>
</evidence>
<dbReference type="InterPro" id="IPR029010">
    <property type="entry name" value="ThuA-like"/>
</dbReference>
<dbReference type="InterPro" id="IPR029062">
    <property type="entry name" value="Class_I_gatase-like"/>
</dbReference>
<name>A0AAQ3L5S6_9BACT</name>
<keyword evidence="4" id="KW-1185">Reference proteome</keyword>
<protein>
    <submittedName>
        <fullName evidence="3">ThuA domain-containing protein</fullName>
    </submittedName>
</protein>
<feature type="region of interest" description="Disordered" evidence="1">
    <location>
        <begin position="242"/>
        <end position="263"/>
    </location>
</feature>
<accession>A0AAQ3L5S6</accession>
<dbReference type="PIRSF" id="PIRSF030013">
    <property type="entry name" value="ThuA"/>
    <property type="match status" value="1"/>
</dbReference>
<proteinExistence type="predicted"/>
<dbReference type="InterPro" id="IPR009381">
    <property type="entry name" value="Trehalose_catabolism_ThuA_prok"/>
</dbReference>
<organism evidence="3 4">
    <name type="scientific">Rubellicoccus peritrichatus</name>
    <dbReference type="NCBI Taxonomy" id="3080537"/>
    <lineage>
        <taxon>Bacteria</taxon>
        <taxon>Pseudomonadati</taxon>
        <taxon>Verrucomicrobiota</taxon>
        <taxon>Opitutia</taxon>
        <taxon>Puniceicoccales</taxon>
        <taxon>Cerasicoccaceae</taxon>
        <taxon>Rubellicoccus</taxon>
    </lineage>
</organism>
<evidence type="ECO:0000313" key="4">
    <source>
        <dbReference type="Proteomes" id="UP001304300"/>
    </source>
</evidence>
<dbReference type="Pfam" id="PF06283">
    <property type="entry name" value="ThuA"/>
    <property type="match status" value="1"/>
</dbReference>
<dbReference type="Gene3D" id="3.40.50.880">
    <property type="match status" value="1"/>
</dbReference>
<dbReference type="SUPFAM" id="SSF52317">
    <property type="entry name" value="Class I glutamine amidotransferase-like"/>
    <property type="match status" value="1"/>
</dbReference>
<dbReference type="Proteomes" id="UP001304300">
    <property type="component" value="Chromosome"/>
</dbReference>
<dbReference type="KEGG" id="puo:RZN69_13160"/>
<dbReference type="RefSeq" id="WP_317831507.1">
    <property type="nucleotide sequence ID" value="NZ_CP136920.1"/>
</dbReference>
<feature type="domain" description="ThuA-like" evidence="2">
    <location>
        <begin position="5"/>
        <end position="223"/>
    </location>
</feature>
<evidence type="ECO:0000256" key="1">
    <source>
        <dbReference type="SAM" id="MobiDB-lite"/>
    </source>
</evidence>
<dbReference type="EMBL" id="CP136920">
    <property type="protein sequence ID" value="WOO39566.1"/>
    <property type="molecule type" value="Genomic_DNA"/>
</dbReference>
<evidence type="ECO:0000313" key="3">
    <source>
        <dbReference type="EMBL" id="WOO39566.1"/>
    </source>
</evidence>
<sequence>MSKLRVCVWHEFVHEKKNQTVKELYPDGMHTVIAEGLREYDADAFEVSTATLQEPEHGLTEERLAEIDVLLWWGHCAHGDVSDEVVDRVQRRVLQGMGLIVLHSGHFAKIFKRLLGTSCALKWREAGERERLWVCNPGHPIVEGIGECIELEQTEMYGEPFGIPSPDEQIFISWFEGGEVFRSGCTWFRGNGRIFYFRPGHETYPIYYNEDVRKVLGNAVKWAAPQGNWAGAMDAPNVPVEKAPEPITAKGGSLHEAGQAGFR</sequence>